<keyword evidence="2" id="KW-1185">Reference proteome</keyword>
<gene>
    <name evidence="1" type="primary">lwrS</name>
    <name evidence="1" type="ORF">ABNG04_03180</name>
</gene>
<dbReference type="Proteomes" id="UP001567572">
    <property type="component" value="Unassembled WGS sequence"/>
</dbReference>
<reference evidence="1 2" key="1">
    <citation type="submission" date="2024-06" db="EMBL/GenBank/DDBJ databases">
        <title>Halorubrum miltondacostae sp. nov., a potential PHA producer isolated from an inland solar saltern in Rio Maior, Portugal.</title>
        <authorList>
            <person name="Albuquerque L."/>
            <person name="Viver T."/>
            <person name="Barroso C."/>
            <person name="Claudino R."/>
            <person name="Galvan M."/>
            <person name="Simoes G."/>
            <person name="Lobo Da Cunha A."/>
            <person name="Egas C."/>
        </authorList>
    </citation>
    <scope>NUCLEOTIDE SEQUENCE [LARGE SCALE GENOMIC DNA]</scope>
    <source>
        <strain evidence="1 2">RMP-11</strain>
    </source>
</reference>
<comment type="caution">
    <text evidence="1">The sequence shown here is derived from an EMBL/GenBank/DDBJ whole genome shotgun (WGS) entry which is preliminary data.</text>
</comment>
<dbReference type="AlphaFoldDB" id="A0ABD5M1M0"/>
<protein>
    <submittedName>
        <fullName evidence="1">LWR-salt protein</fullName>
    </submittedName>
</protein>
<proteinExistence type="predicted"/>
<dbReference type="Pfam" id="PF26423">
    <property type="entry name" value="LWR_salt"/>
    <property type="match status" value="1"/>
</dbReference>
<dbReference type="EMBL" id="JBEDNY010000001">
    <property type="protein sequence ID" value="MEZ3162888.1"/>
    <property type="molecule type" value="Genomic_DNA"/>
</dbReference>
<sequence length="127" mass="14028">MEAAYVFRVAVGLDPADAAVEPDRFETTMEIPAPEPGTDGWRFFRDRLWRGEIGDEPSFRRLAAERLGVASAPGVEVVAADFRELRTDEAYRNALTDAIAADLGPFNADSVDEVLRKYLGSSVHVRD</sequence>
<evidence type="ECO:0000313" key="2">
    <source>
        <dbReference type="Proteomes" id="UP001567572"/>
    </source>
</evidence>
<evidence type="ECO:0000313" key="1">
    <source>
        <dbReference type="EMBL" id="MEZ3162888.1"/>
    </source>
</evidence>
<dbReference type="InterPro" id="IPR049798">
    <property type="entry name" value="LWR_salt"/>
</dbReference>
<dbReference type="NCBIfam" id="NF033910">
    <property type="entry name" value="LWR_salt"/>
    <property type="match status" value="1"/>
</dbReference>
<accession>A0ABD5M1M0</accession>
<dbReference type="RefSeq" id="WP_371159976.1">
    <property type="nucleotide sequence ID" value="NZ_JBEDNX010000001.1"/>
</dbReference>
<name>A0ABD5M1M0_9EURY</name>
<organism evidence="1 2">
    <name type="scientific">Halorubrum miltondacostae</name>
    <dbReference type="NCBI Taxonomy" id="3076378"/>
    <lineage>
        <taxon>Archaea</taxon>
        <taxon>Methanobacteriati</taxon>
        <taxon>Methanobacteriota</taxon>
        <taxon>Stenosarchaea group</taxon>
        <taxon>Halobacteria</taxon>
        <taxon>Halobacteriales</taxon>
        <taxon>Haloferacaceae</taxon>
        <taxon>Halorubrum</taxon>
    </lineage>
</organism>